<proteinExistence type="predicted"/>
<dbReference type="EMBL" id="VSSQ01080609">
    <property type="protein sequence ID" value="MPN29760.1"/>
    <property type="molecule type" value="Genomic_DNA"/>
</dbReference>
<name>A0A645GTW6_9ZZZZ</name>
<reference evidence="1" key="1">
    <citation type="submission" date="2019-08" db="EMBL/GenBank/DDBJ databases">
        <authorList>
            <person name="Kucharzyk K."/>
            <person name="Murdoch R.W."/>
            <person name="Higgins S."/>
            <person name="Loffler F."/>
        </authorList>
    </citation>
    <scope>NUCLEOTIDE SEQUENCE</scope>
</reference>
<accession>A0A645GTW6</accession>
<evidence type="ECO:0000313" key="1">
    <source>
        <dbReference type="EMBL" id="MPN29760.1"/>
    </source>
</evidence>
<comment type="caution">
    <text evidence="1">The sequence shown here is derived from an EMBL/GenBank/DDBJ whole genome shotgun (WGS) entry which is preliminary data.</text>
</comment>
<protein>
    <submittedName>
        <fullName evidence="1">Uncharacterized protein</fullName>
    </submittedName>
</protein>
<gene>
    <name evidence="1" type="ORF">SDC9_177213</name>
</gene>
<organism evidence="1">
    <name type="scientific">bioreactor metagenome</name>
    <dbReference type="NCBI Taxonomy" id="1076179"/>
    <lineage>
        <taxon>unclassified sequences</taxon>
        <taxon>metagenomes</taxon>
        <taxon>ecological metagenomes</taxon>
    </lineage>
</organism>
<dbReference type="AlphaFoldDB" id="A0A645GTW6"/>
<sequence>MQRTGKVGDGTGIECDLEGFLRLQQAREDGLRVIHVIVVDQVRSGVLLLVCAAGAQVIRVRCAVNPDQQMLISEFLFGHCRLELGKAILLRTHQTCDVLGIVKRSHSVV</sequence>